<keyword evidence="3" id="KW-1185">Reference proteome</keyword>
<gene>
    <name evidence="2" type="ORF">TNCT_293031</name>
</gene>
<dbReference type="AlphaFoldDB" id="A0A8X6IC39"/>
<organism evidence="2 3">
    <name type="scientific">Trichonephila clavata</name>
    <name type="common">Joro spider</name>
    <name type="synonym">Nephila clavata</name>
    <dbReference type="NCBI Taxonomy" id="2740835"/>
    <lineage>
        <taxon>Eukaryota</taxon>
        <taxon>Metazoa</taxon>
        <taxon>Ecdysozoa</taxon>
        <taxon>Arthropoda</taxon>
        <taxon>Chelicerata</taxon>
        <taxon>Arachnida</taxon>
        <taxon>Araneae</taxon>
        <taxon>Araneomorphae</taxon>
        <taxon>Entelegynae</taxon>
        <taxon>Araneoidea</taxon>
        <taxon>Nephilidae</taxon>
        <taxon>Trichonephila</taxon>
    </lineage>
</organism>
<name>A0A8X6IC39_TRICU</name>
<dbReference type="InterPro" id="IPR036865">
    <property type="entry name" value="CRAL-TRIO_dom_sf"/>
</dbReference>
<dbReference type="Gene3D" id="2.60.120.680">
    <property type="entry name" value="GOLD domain"/>
    <property type="match status" value="1"/>
</dbReference>
<dbReference type="EMBL" id="BMAO01023884">
    <property type="protein sequence ID" value="GFQ91607.1"/>
    <property type="molecule type" value="Genomic_DNA"/>
</dbReference>
<dbReference type="PROSITE" id="PS50191">
    <property type="entry name" value="CRAL_TRIO"/>
    <property type="match status" value="1"/>
</dbReference>
<dbReference type="Gene3D" id="3.40.525.10">
    <property type="entry name" value="CRAL-TRIO lipid binding domain"/>
    <property type="match status" value="1"/>
</dbReference>
<reference evidence="2" key="1">
    <citation type="submission" date="2020-07" db="EMBL/GenBank/DDBJ databases">
        <title>Multicomponent nature underlies the extraordinary mechanical properties of spider dragline silk.</title>
        <authorList>
            <person name="Kono N."/>
            <person name="Nakamura H."/>
            <person name="Mori M."/>
            <person name="Yoshida Y."/>
            <person name="Ohtoshi R."/>
            <person name="Malay A.D."/>
            <person name="Moran D.A.P."/>
            <person name="Tomita M."/>
            <person name="Numata K."/>
            <person name="Arakawa K."/>
        </authorList>
    </citation>
    <scope>NUCLEOTIDE SEQUENCE</scope>
</reference>
<dbReference type="PANTHER" id="PTHR23324:SF83">
    <property type="entry name" value="SEC14-LIKE PROTEIN 2"/>
    <property type="match status" value="1"/>
</dbReference>
<dbReference type="GO" id="GO:0005737">
    <property type="term" value="C:cytoplasm"/>
    <property type="evidence" value="ECO:0007669"/>
    <property type="project" value="TreeGrafter"/>
</dbReference>
<dbReference type="Pfam" id="PF00650">
    <property type="entry name" value="CRAL_TRIO"/>
    <property type="match status" value="1"/>
</dbReference>
<dbReference type="SUPFAM" id="SSF101576">
    <property type="entry name" value="Supernatant protein factor (SPF), C-terminal domain"/>
    <property type="match status" value="1"/>
</dbReference>
<proteinExistence type="predicted"/>
<feature type="domain" description="CRAL-TRIO" evidence="1">
    <location>
        <begin position="1"/>
        <end position="61"/>
    </location>
</feature>
<dbReference type="InterPro" id="IPR001251">
    <property type="entry name" value="CRAL-TRIO_dom"/>
</dbReference>
<evidence type="ECO:0000313" key="2">
    <source>
        <dbReference type="EMBL" id="GFQ91607.1"/>
    </source>
</evidence>
<dbReference type="InterPro" id="IPR036598">
    <property type="entry name" value="GOLD_dom_sf"/>
</dbReference>
<dbReference type="PANTHER" id="PTHR23324">
    <property type="entry name" value="SEC14 RELATED PROTEIN"/>
    <property type="match status" value="1"/>
</dbReference>
<dbReference type="Proteomes" id="UP000887116">
    <property type="component" value="Unassembled WGS sequence"/>
</dbReference>
<evidence type="ECO:0000259" key="1">
    <source>
        <dbReference type="PROSITE" id="PS50191"/>
    </source>
</evidence>
<evidence type="ECO:0000313" key="3">
    <source>
        <dbReference type="Proteomes" id="UP000887116"/>
    </source>
</evidence>
<comment type="caution">
    <text evidence="2">The sequence shown here is derived from an EMBL/GenBank/DDBJ whole genome shotgun (WGS) entry which is preliminary data.</text>
</comment>
<protein>
    <submittedName>
        <fullName evidence="2">Retinal-binding protein</fullName>
    </submittedName>
</protein>
<dbReference type="SUPFAM" id="SSF52087">
    <property type="entry name" value="CRAL/TRIO domain"/>
    <property type="match status" value="1"/>
</dbReference>
<dbReference type="InterPro" id="IPR051064">
    <property type="entry name" value="SEC14/CRAL-TRIO_domain"/>
</dbReference>
<dbReference type="OrthoDB" id="6434899at2759"/>
<accession>A0A8X6IC39</accession>
<sequence length="182" mass="20494">MFIFSPVYFNVAYSVLKSILPPVVNEKLRCYGNTGWKAALLELIDADELPAFLGGKKTDPDGDPSCKTFIMHAQPIPDCYFLCNIKKKLDNDPNAVKLNIARSSKEELYIVVEKEGSCLEWEFETKSKDIGFAIYFKENALQNPVEIIPYGRKDTCYGPEKGYIKCKKVGICKYAIGSDIKV</sequence>